<gene>
    <name evidence="1" type="ORF">TNCV_752581</name>
</gene>
<evidence type="ECO:0000313" key="2">
    <source>
        <dbReference type="Proteomes" id="UP000887159"/>
    </source>
</evidence>
<comment type="caution">
    <text evidence="1">The sequence shown here is derived from an EMBL/GenBank/DDBJ whole genome shotgun (WGS) entry which is preliminary data.</text>
</comment>
<evidence type="ECO:0000313" key="1">
    <source>
        <dbReference type="EMBL" id="GFY31297.1"/>
    </source>
</evidence>
<dbReference type="EMBL" id="BMAU01021397">
    <property type="protein sequence ID" value="GFY31297.1"/>
    <property type="molecule type" value="Genomic_DNA"/>
</dbReference>
<dbReference type="Proteomes" id="UP000887159">
    <property type="component" value="Unassembled WGS sequence"/>
</dbReference>
<accession>A0A8X6WAA6</accession>
<name>A0A8X6WAA6_TRICX</name>
<protein>
    <submittedName>
        <fullName evidence="1">Uncharacterized protein</fullName>
    </submittedName>
</protein>
<reference evidence="1" key="1">
    <citation type="submission" date="2020-08" db="EMBL/GenBank/DDBJ databases">
        <title>Multicomponent nature underlies the extraordinary mechanical properties of spider dragline silk.</title>
        <authorList>
            <person name="Kono N."/>
            <person name="Nakamura H."/>
            <person name="Mori M."/>
            <person name="Yoshida Y."/>
            <person name="Ohtoshi R."/>
            <person name="Malay A.D."/>
            <person name="Moran D.A.P."/>
            <person name="Tomita M."/>
            <person name="Numata K."/>
            <person name="Arakawa K."/>
        </authorList>
    </citation>
    <scope>NUCLEOTIDE SEQUENCE</scope>
</reference>
<sequence>MEDRLYCRLSVSSASTPLGGLSGVTYTPALRRPGALEVPKLIDAKDILGLGGQNLTLQGALIFSVTPLGEPQHLEKIRSSPPPGKVCPTLS</sequence>
<dbReference type="AlphaFoldDB" id="A0A8X6WAA6"/>
<proteinExistence type="predicted"/>
<keyword evidence="2" id="KW-1185">Reference proteome</keyword>
<organism evidence="1 2">
    <name type="scientific">Trichonephila clavipes</name>
    <name type="common">Golden silk orbweaver</name>
    <name type="synonym">Nephila clavipes</name>
    <dbReference type="NCBI Taxonomy" id="2585209"/>
    <lineage>
        <taxon>Eukaryota</taxon>
        <taxon>Metazoa</taxon>
        <taxon>Ecdysozoa</taxon>
        <taxon>Arthropoda</taxon>
        <taxon>Chelicerata</taxon>
        <taxon>Arachnida</taxon>
        <taxon>Araneae</taxon>
        <taxon>Araneomorphae</taxon>
        <taxon>Entelegynae</taxon>
        <taxon>Araneoidea</taxon>
        <taxon>Nephilidae</taxon>
        <taxon>Trichonephila</taxon>
    </lineage>
</organism>